<sequence length="67" mass="7575">MSSIDKLTNKELKALFDMPPEQAIEHLKAKGLHIGWDWQDTHALAHARSFAVAKMTALDMLSTTKKR</sequence>
<protein>
    <submittedName>
        <fullName evidence="1">Uncharacterized protein</fullName>
    </submittedName>
</protein>
<dbReference type="RefSeq" id="WP_115369183.1">
    <property type="nucleotide sequence ID" value="NZ_UGPZ01000002.1"/>
</dbReference>
<accession>A0A378PSI9</accession>
<gene>
    <name evidence="1" type="ORF">NCTC9426_01317</name>
</gene>
<evidence type="ECO:0000313" key="1">
    <source>
        <dbReference type="EMBL" id="STY91270.1"/>
    </source>
</evidence>
<dbReference type="Proteomes" id="UP000254133">
    <property type="component" value="Unassembled WGS sequence"/>
</dbReference>
<evidence type="ECO:0000313" key="2">
    <source>
        <dbReference type="Proteomes" id="UP000254133"/>
    </source>
</evidence>
<dbReference type="AlphaFoldDB" id="A0A378PSI9"/>
<dbReference type="EMBL" id="UGPZ01000002">
    <property type="protein sequence ID" value="STY91270.1"/>
    <property type="molecule type" value="Genomic_DNA"/>
</dbReference>
<proteinExistence type="predicted"/>
<reference evidence="1 2" key="1">
    <citation type="submission" date="2018-06" db="EMBL/GenBank/DDBJ databases">
        <authorList>
            <consortium name="Pathogen Informatics"/>
            <person name="Doyle S."/>
        </authorList>
    </citation>
    <scope>NUCLEOTIDE SEQUENCE [LARGE SCALE GENOMIC DNA]</scope>
    <source>
        <strain evidence="1 2">NCTC9426</strain>
    </source>
</reference>
<organism evidence="1 2">
    <name type="scientific">Moraxella bovis</name>
    <dbReference type="NCBI Taxonomy" id="476"/>
    <lineage>
        <taxon>Bacteria</taxon>
        <taxon>Pseudomonadati</taxon>
        <taxon>Pseudomonadota</taxon>
        <taxon>Gammaproteobacteria</taxon>
        <taxon>Moraxellales</taxon>
        <taxon>Moraxellaceae</taxon>
        <taxon>Moraxella</taxon>
    </lineage>
</organism>
<name>A0A378PSI9_MORBO</name>